<keyword evidence="1" id="KW-0732">Signal</keyword>
<evidence type="ECO:0000313" key="3">
    <source>
        <dbReference type="Proteomes" id="UP000250043"/>
    </source>
</evidence>
<accession>A0A8E2B359</accession>
<reference evidence="2 3" key="1">
    <citation type="submission" date="2016-07" db="EMBL/GenBank/DDBJ databases">
        <title>Draft genome of the white-rot fungus Obba rivulosa 3A-2.</title>
        <authorList>
            <consortium name="DOE Joint Genome Institute"/>
            <person name="Miettinen O."/>
            <person name="Riley R."/>
            <person name="Acob R."/>
            <person name="Barry K."/>
            <person name="Cullen D."/>
            <person name="De Vries R."/>
            <person name="Hainaut M."/>
            <person name="Hatakka A."/>
            <person name="Henrissat B."/>
            <person name="Hilden K."/>
            <person name="Kuo R."/>
            <person name="Labutti K."/>
            <person name="Lipzen A."/>
            <person name="Makela M.R."/>
            <person name="Sandor L."/>
            <person name="Spatafora J.W."/>
            <person name="Grigoriev I.V."/>
            <person name="Hibbett D.S."/>
        </authorList>
    </citation>
    <scope>NUCLEOTIDE SEQUENCE [LARGE SCALE GENOMIC DNA]</scope>
    <source>
        <strain evidence="2 3">3A-2</strain>
    </source>
</reference>
<feature type="chain" id="PRO_5034260169" evidence="1">
    <location>
        <begin position="30"/>
        <end position="276"/>
    </location>
</feature>
<evidence type="ECO:0000313" key="2">
    <source>
        <dbReference type="EMBL" id="OCH92990.1"/>
    </source>
</evidence>
<dbReference type="AlphaFoldDB" id="A0A8E2B359"/>
<keyword evidence="3" id="KW-1185">Reference proteome</keyword>
<feature type="signal peptide" evidence="1">
    <location>
        <begin position="1"/>
        <end position="29"/>
    </location>
</feature>
<protein>
    <submittedName>
        <fullName evidence="2">Uncharacterized protein</fullName>
    </submittedName>
</protein>
<dbReference type="Proteomes" id="UP000250043">
    <property type="component" value="Unassembled WGS sequence"/>
</dbReference>
<sequence>MKVYTWRAKGTRIRLYNMLMSLLIPETLMQTPKCRIPWNCNTPTGMDTRKRTRCRTLCLRNSVVIREARFIRSLVQPQPSSEQFSKTLAPIVLLEVNVNAVSAVLSPPSHPAATPPIRLKDSVAAVPASALRRKGETRYPSSRLGTSFECYPSDLRRVDLAVVSEREHFSFLDDLTESLDHLEPFNVFQRIGTSLDVPGVTLDYDKETIFLSLTSLVADLFAHCHQRNSIVTSSGNCLEEIPSRFGWNGTFILSIHFFCRALHPKSPTKSIHSCIL</sequence>
<organism evidence="2 3">
    <name type="scientific">Obba rivulosa</name>
    <dbReference type="NCBI Taxonomy" id="1052685"/>
    <lineage>
        <taxon>Eukaryota</taxon>
        <taxon>Fungi</taxon>
        <taxon>Dikarya</taxon>
        <taxon>Basidiomycota</taxon>
        <taxon>Agaricomycotina</taxon>
        <taxon>Agaricomycetes</taxon>
        <taxon>Polyporales</taxon>
        <taxon>Gelatoporiaceae</taxon>
        <taxon>Obba</taxon>
    </lineage>
</organism>
<dbReference type="EMBL" id="KV722361">
    <property type="protein sequence ID" value="OCH92990.1"/>
    <property type="molecule type" value="Genomic_DNA"/>
</dbReference>
<gene>
    <name evidence="2" type="ORF">OBBRIDRAFT_387714</name>
</gene>
<evidence type="ECO:0000256" key="1">
    <source>
        <dbReference type="SAM" id="SignalP"/>
    </source>
</evidence>
<name>A0A8E2B359_9APHY</name>
<proteinExistence type="predicted"/>